<proteinExistence type="predicted"/>
<name>A0ABS3UYH7_9ACTN</name>
<accession>A0ABS3UYH7</accession>
<evidence type="ECO:0000313" key="2">
    <source>
        <dbReference type="EMBL" id="MBO3743617.1"/>
    </source>
</evidence>
<organism evidence="2 3">
    <name type="scientific">Actinoplanes flavus</name>
    <dbReference type="NCBI Taxonomy" id="2820290"/>
    <lineage>
        <taxon>Bacteria</taxon>
        <taxon>Bacillati</taxon>
        <taxon>Actinomycetota</taxon>
        <taxon>Actinomycetes</taxon>
        <taxon>Micromonosporales</taxon>
        <taxon>Micromonosporaceae</taxon>
        <taxon>Actinoplanes</taxon>
    </lineage>
</organism>
<keyword evidence="1" id="KW-1133">Transmembrane helix</keyword>
<keyword evidence="3" id="KW-1185">Reference proteome</keyword>
<feature type="transmembrane region" description="Helical" evidence="1">
    <location>
        <begin position="89"/>
        <end position="105"/>
    </location>
</feature>
<evidence type="ECO:0000313" key="3">
    <source>
        <dbReference type="Proteomes" id="UP000679690"/>
    </source>
</evidence>
<dbReference type="RefSeq" id="WP_208472861.1">
    <property type="nucleotide sequence ID" value="NZ_JAGFNS010000042.1"/>
</dbReference>
<protein>
    <submittedName>
        <fullName evidence="2">Uncharacterized protein</fullName>
    </submittedName>
</protein>
<evidence type="ECO:0000256" key="1">
    <source>
        <dbReference type="SAM" id="Phobius"/>
    </source>
</evidence>
<keyword evidence="1" id="KW-0472">Membrane</keyword>
<reference evidence="2 3" key="1">
    <citation type="submission" date="2021-03" db="EMBL/GenBank/DDBJ databases">
        <title>Actinoplanes flavus sp. nov., a novel actinomycete isolated from Coconut Palm rhizosphere soil.</title>
        <authorList>
            <person name="Luo X."/>
        </authorList>
    </citation>
    <scope>NUCLEOTIDE SEQUENCE [LARGE SCALE GENOMIC DNA]</scope>
    <source>
        <strain evidence="2 3">NEAU-H7</strain>
    </source>
</reference>
<comment type="caution">
    <text evidence="2">The sequence shown here is derived from an EMBL/GenBank/DDBJ whole genome shotgun (WGS) entry which is preliminary data.</text>
</comment>
<keyword evidence="1" id="KW-0812">Transmembrane</keyword>
<dbReference type="EMBL" id="JAGFNS010000042">
    <property type="protein sequence ID" value="MBO3743617.1"/>
    <property type="molecule type" value="Genomic_DNA"/>
</dbReference>
<sequence length="115" mass="13216">MSPKRTRTGSPKRIASGEKVAKVDATAVRGPDAGSHKVTFSFHYADHGYQGAWRWPAADEAQERIAQLRLDEVFGDEIFRFRVANRRRLWGFIAAGVFYILWWDAEHLVYPLDHD</sequence>
<dbReference type="Proteomes" id="UP000679690">
    <property type="component" value="Unassembled WGS sequence"/>
</dbReference>
<gene>
    <name evidence="2" type="ORF">J5X75_39580</name>
</gene>